<dbReference type="Proteomes" id="UP000612585">
    <property type="component" value="Unassembled WGS sequence"/>
</dbReference>
<keyword evidence="1" id="KW-0472">Membrane</keyword>
<reference evidence="2" key="1">
    <citation type="submission" date="2021-01" db="EMBL/GenBank/DDBJ databases">
        <title>Whole genome shotgun sequence of Virgisporangium aurantiacum NBRC 16421.</title>
        <authorList>
            <person name="Komaki H."/>
            <person name="Tamura T."/>
        </authorList>
    </citation>
    <scope>NUCLEOTIDE SEQUENCE</scope>
    <source>
        <strain evidence="2">NBRC 16421</strain>
    </source>
</reference>
<dbReference type="EMBL" id="BOPG01000103">
    <property type="protein sequence ID" value="GIJ63808.1"/>
    <property type="molecule type" value="Genomic_DNA"/>
</dbReference>
<keyword evidence="1" id="KW-0812">Transmembrane</keyword>
<gene>
    <name evidence="2" type="ORF">Vau01_113240</name>
</gene>
<feature type="transmembrane region" description="Helical" evidence="1">
    <location>
        <begin position="127"/>
        <end position="148"/>
    </location>
</feature>
<comment type="caution">
    <text evidence="2">The sequence shown here is derived from an EMBL/GenBank/DDBJ whole genome shotgun (WGS) entry which is preliminary data.</text>
</comment>
<organism evidence="2 3">
    <name type="scientific">Virgisporangium aurantiacum</name>
    <dbReference type="NCBI Taxonomy" id="175570"/>
    <lineage>
        <taxon>Bacteria</taxon>
        <taxon>Bacillati</taxon>
        <taxon>Actinomycetota</taxon>
        <taxon>Actinomycetes</taxon>
        <taxon>Micromonosporales</taxon>
        <taxon>Micromonosporaceae</taxon>
        <taxon>Virgisporangium</taxon>
    </lineage>
</organism>
<name>A0A8J4E750_9ACTN</name>
<protein>
    <submittedName>
        <fullName evidence="2">Uncharacterized protein</fullName>
    </submittedName>
</protein>
<evidence type="ECO:0000256" key="1">
    <source>
        <dbReference type="SAM" id="Phobius"/>
    </source>
</evidence>
<keyword evidence="1" id="KW-1133">Transmembrane helix</keyword>
<sequence length="152" mass="16185">MIGFVEDQIRASGTGTFGANISSLAGAEPRCSMRRSRVNSALIDAHAERVARALAAADKAVSKAETATEKRFESVDEFRQRLSDQTRSLVSKVEFDAVRDSSAVRIADLASRLDKTEGNAVGLNAGWVYLIGGLSVAATLASLVVLVVQWTS</sequence>
<evidence type="ECO:0000313" key="3">
    <source>
        <dbReference type="Proteomes" id="UP000612585"/>
    </source>
</evidence>
<proteinExistence type="predicted"/>
<keyword evidence="3" id="KW-1185">Reference proteome</keyword>
<accession>A0A8J4E750</accession>
<evidence type="ECO:0000313" key="2">
    <source>
        <dbReference type="EMBL" id="GIJ63808.1"/>
    </source>
</evidence>
<dbReference type="AlphaFoldDB" id="A0A8J4E750"/>